<organism evidence="2 3">
    <name type="scientific">Heterodera schachtii</name>
    <name type="common">Sugarbeet cyst nematode worm</name>
    <name type="synonym">Tylenchus schachtii</name>
    <dbReference type="NCBI Taxonomy" id="97005"/>
    <lineage>
        <taxon>Eukaryota</taxon>
        <taxon>Metazoa</taxon>
        <taxon>Ecdysozoa</taxon>
        <taxon>Nematoda</taxon>
        <taxon>Chromadorea</taxon>
        <taxon>Rhabditida</taxon>
        <taxon>Tylenchina</taxon>
        <taxon>Tylenchomorpha</taxon>
        <taxon>Tylenchoidea</taxon>
        <taxon>Heteroderidae</taxon>
        <taxon>Heteroderinae</taxon>
        <taxon>Heterodera</taxon>
    </lineage>
</organism>
<proteinExistence type="predicted"/>
<protein>
    <submittedName>
        <fullName evidence="2">Uncharacterized protein</fullName>
    </submittedName>
</protein>
<sequence length="139" mass="15103">MNRQEQMGQCLCPANGCAVGAVSRLHRMGGGRDGAADSQSPAVAASKLRDSEREAAVPPTVPLMMQHGEDLLGNRTSSSLRRVLHTHSHFHLLLLVMITPSGWTTTTAHHLLLRLYIHTDRFVSASASRQKALDGSEVR</sequence>
<dbReference type="AlphaFoldDB" id="A0ABD2IZ76"/>
<dbReference type="EMBL" id="JBICCN010000232">
    <property type="protein sequence ID" value="KAL3085003.1"/>
    <property type="molecule type" value="Genomic_DNA"/>
</dbReference>
<name>A0ABD2IZ76_HETSC</name>
<evidence type="ECO:0000313" key="3">
    <source>
        <dbReference type="Proteomes" id="UP001620645"/>
    </source>
</evidence>
<gene>
    <name evidence="2" type="ORF">niasHS_010072</name>
</gene>
<accession>A0ABD2IZ76</accession>
<dbReference type="Proteomes" id="UP001620645">
    <property type="component" value="Unassembled WGS sequence"/>
</dbReference>
<evidence type="ECO:0000256" key="1">
    <source>
        <dbReference type="SAM" id="MobiDB-lite"/>
    </source>
</evidence>
<reference evidence="2 3" key="1">
    <citation type="submission" date="2024-10" db="EMBL/GenBank/DDBJ databases">
        <authorList>
            <person name="Kim D."/>
        </authorList>
    </citation>
    <scope>NUCLEOTIDE SEQUENCE [LARGE SCALE GENOMIC DNA]</scope>
    <source>
        <strain evidence="2">Taebaek</strain>
    </source>
</reference>
<keyword evidence="3" id="KW-1185">Reference proteome</keyword>
<comment type="caution">
    <text evidence="2">The sequence shown here is derived from an EMBL/GenBank/DDBJ whole genome shotgun (WGS) entry which is preliminary data.</text>
</comment>
<feature type="region of interest" description="Disordered" evidence="1">
    <location>
        <begin position="29"/>
        <end position="55"/>
    </location>
</feature>
<evidence type="ECO:0000313" key="2">
    <source>
        <dbReference type="EMBL" id="KAL3085003.1"/>
    </source>
</evidence>